<dbReference type="SMART" id="SM01117">
    <property type="entry name" value="Cyt-b5"/>
    <property type="match status" value="1"/>
</dbReference>
<accession>A0A3D5Q983</accession>
<dbReference type="InterPro" id="IPR036400">
    <property type="entry name" value="Cyt_B5-like_heme/steroid_sf"/>
</dbReference>
<reference evidence="3 4" key="1">
    <citation type="journal article" date="2018" name="Nat. Biotechnol.">
        <title>A standardized bacterial taxonomy based on genome phylogeny substantially revises the tree of life.</title>
        <authorList>
            <person name="Parks D.H."/>
            <person name="Chuvochina M."/>
            <person name="Waite D.W."/>
            <person name="Rinke C."/>
            <person name="Skarshewski A."/>
            <person name="Chaumeil P.A."/>
            <person name="Hugenholtz P."/>
        </authorList>
    </citation>
    <scope>NUCLEOTIDE SEQUENCE [LARGE SCALE GENOMIC DNA]</scope>
    <source>
        <strain evidence="3">UBA8672</strain>
    </source>
</reference>
<dbReference type="SUPFAM" id="SSF103473">
    <property type="entry name" value="MFS general substrate transporter"/>
    <property type="match status" value="1"/>
</dbReference>
<feature type="transmembrane region" description="Helical" evidence="1">
    <location>
        <begin position="168"/>
        <end position="188"/>
    </location>
</feature>
<evidence type="ECO:0000256" key="1">
    <source>
        <dbReference type="SAM" id="Phobius"/>
    </source>
</evidence>
<proteinExistence type="predicted"/>
<dbReference type="InterPro" id="IPR019251">
    <property type="entry name" value="DUF2231_TM"/>
</dbReference>
<evidence type="ECO:0000259" key="2">
    <source>
        <dbReference type="SMART" id="SM01117"/>
    </source>
</evidence>
<feature type="transmembrane region" description="Helical" evidence="1">
    <location>
        <begin position="200"/>
        <end position="218"/>
    </location>
</feature>
<dbReference type="Pfam" id="PF09990">
    <property type="entry name" value="DUF2231"/>
    <property type="match status" value="1"/>
</dbReference>
<keyword evidence="1" id="KW-0472">Membrane</keyword>
<dbReference type="InterPro" id="IPR001199">
    <property type="entry name" value="Cyt_B5-like_heme/steroid-bd"/>
</dbReference>
<dbReference type="EMBL" id="DPPF01000037">
    <property type="protein sequence ID" value="HCW92376.1"/>
    <property type="molecule type" value="Genomic_DNA"/>
</dbReference>
<evidence type="ECO:0000313" key="4">
    <source>
        <dbReference type="Proteomes" id="UP000262325"/>
    </source>
</evidence>
<keyword evidence="1" id="KW-1133">Transmembrane helix</keyword>
<dbReference type="Proteomes" id="UP000262325">
    <property type="component" value="Unassembled WGS sequence"/>
</dbReference>
<dbReference type="SUPFAM" id="SSF55856">
    <property type="entry name" value="Cytochrome b5-like heme/steroid binding domain"/>
    <property type="match status" value="1"/>
</dbReference>
<sequence length="227" mass="26411">MKRSEVKEYNGKNGKPAYIIFDNKIYDVTESKLWKDGIHMNRHKAGEDMTDFISMAPHGENLLERDNIRFVGNLEEDKQKEDKKLKYRRLYSKLHPHPIFIHFPMGILYFGAFMLLLYLFTGNVNFENASYYALIVGTVSIFPAVVTGFISWWLNYEMTMTNVFKNKIVFSSILIVISLTLVIIRSYYLPPYSMNYIVKVIYIGGYFLCIPTLSFVAYNGGKITWPS</sequence>
<feature type="domain" description="Cytochrome b5 heme-binding" evidence="2">
    <location>
        <begin position="1"/>
        <end position="75"/>
    </location>
</feature>
<dbReference type="InterPro" id="IPR036259">
    <property type="entry name" value="MFS_trans_sf"/>
</dbReference>
<evidence type="ECO:0000313" key="3">
    <source>
        <dbReference type="EMBL" id="HCW92376.1"/>
    </source>
</evidence>
<protein>
    <submittedName>
        <fullName evidence="3">Cytochrome b5</fullName>
    </submittedName>
</protein>
<gene>
    <name evidence="3" type="ORF">DHM44_01705</name>
</gene>
<comment type="caution">
    <text evidence="3">The sequence shown here is derived from an EMBL/GenBank/DDBJ whole genome shotgun (WGS) entry which is preliminary data.</text>
</comment>
<dbReference type="Pfam" id="PF00173">
    <property type="entry name" value="Cyt-b5"/>
    <property type="match status" value="1"/>
</dbReference>
<dbReference type="AlphaFoldDB" id="A0A3D5Q983"/>
<name>A0A3D5Q983_FLESI</name>
<feature type="transmembrane region" description="Helical" evidence="1">
    <location>
        <begin position="132"/>
        <end position="156"/>
    </location>
</feature>
<organism evidence="3 4">
    <name type="scientific">Flexistipes sinusarabici</name>
    <dbReference type="NCBI Taxonomy" id="2352"/>
    <lineage>
        <taxon>Bacteria</taxon>
        <taxon>Pseudomonadati</taxon>
        <taxon>Deferribacterota</taxon>
        <taxon>Deferribacteres</taxon>
        <taxon>Deferribacterales</taxon>
        <taxon>Flexistipitaceae</taxon>
        <taxon>Flexistipes</taxon>
    </lineage>
</organism>
<dbReference type="Gene3D" id="3.10.120.10">
    <property type="entry name" value="Cytochrome b5-like heme/steroid binding domain"/>
    <property type="match status" value="1"/>
</dbReference>
<keyword evidence="1" id="KW-0812">Transmembrane</keyword>
<feature type="transmembrane region" description="Helical" evidence="1">
    <location>
        <begin position="99"/>
        <end position="120"/>
    </location>
</feature>